<gene>
    <name evidence="11" type="ORF">KI387_007026</name>
</gene>
<dbReference type="InterPro" id="IPR031330">
    <property type="entry name" value="Gly_Hdrlase_35_cat"/>
</dbReference>
<comment type="similarity">
    <text evidence="2">Belongs to the glycosyl hydrolase 35 family.</text>
</comment>
<dbReference type="InterPro" id="IPR048913">
    <property type="entry name" value="BetaGal_gal-bd"/>
</dbReference>
<dbReference type="OMA" id="SNYMAEV"/>
<dbReference type="Gene3D" id="2.60.120.260">
    <property type="entry name" value="Galactose-binding domain-like"/>
    <property type="match status" value="2"/>
</dbReference>
<evidence type="ECO:0000259" key="10">
    <source>
        <dbReference type="Pfam" id="PF21467"/>
    </source>
</evidence>
<feature type="domain" description="Glycoside hydrolase 35 catalytic" evidence="8">
    <location>
        <begin position="10"/>
        <end position="191"/>
    </location>
</feature>
<dbReference type="InterPro" id="IPR008979">
    <property type="entry name" value="Galactose-bd-like_sf"/>
</dbReference>
<evidence type="ECO:0000313" key="12">
    <source>
        <dbReference type="Proteomes" id="UP000824469"/>
    </source>
</evidence>
<evidence type="ECO:0000256" key="7">
    <source>
        <dbReference type="ARBA" id="ARBA00023295"/>
    </source>
</evidence>
<organism evidence="11 12">
    <name type="scientific">Taxus chinensis</name>
    <name type="common">Chinese yew</name>
    <name type="synonym">Taxus wallichiana var. chinensis</name>
    <dbReference type="NCBI Taxonomy" id="29808"/>
    <lineage>
        <taxon>Eukaryota</taxon>
        <taxon>Viridiplantae</taxon>
        <taxon>Streptophyta</taxon>
        <taxon>Embryophyta</taxon>
        <taxon>Tracheophyta</taxon>
        <taxon>Spermatophyta</taxon>
        <taxon>Pinopsida</taxon>
        <taxon>Pinidae</taxon>
        <taxon>Conifers II</taxon>
        <taxon>Cupressales</taxon>
        <taxon>Taxaceae</taxon>
        <taxon>Taxus</taxon>
    </lineage>
</organism>
<dbReference type="EC" id="3.2.1.23" evidence="3"/>
<dbReference type="InterPro" id="IPR017853">
    <property type="entry name" value="GH"/>
</dbReference>
<accession>A0AA38GR51</accession>
<feature type="domain" description="Beta-galactosidase galactose-binding" evidence="10">
    <location>
        <begin position="403"/>
        <end position="465"/>
    </location>
</feature>
<evidence type="ECO:0000256" key="6">
    <source>
        <dbReference type="ARBA" id="ARBA00023180"/>
    </source>
</evidence>
<reference evidence="11 12" key="1">
    <citation type="journal article" date="2021" name="Nat. Plants">
        <title>The Taxus genome provides insights into paclitaxel biosynthesis.</title>
        <authorList>
            <person name="Xiong X."/>
            <person name="Gou J."/>
            <person name="Liao Q."/>
            <person name="Li Y."/>
            <person name="Zhou Q."/>
            <person name="Bi G."/>
            <person name="Li C."/>
            <person name="Du R."/>
            <person name="Wang X."/>
            <person name="Sun T."/>
            <person name="Guo L."/>
            <person name="Liang H."/>
            <person name="Lu P."/>
            <person name="Wu Y."/>
            <person name="Zhang Z."/>
            <person name="Ro D.K."/>
            <person name="Shang Y."/>
            <person name="Huang S."/>
            <person name="Yan J."/>
        </authorList>
    </citation>
    <scope>NUCLEOTIDE SEQUENCE [LARGE SCALE GENOMIC DNA]</scope>
    <source>
        <strain evidence="11">Ta-2019</strain>
    </source>
</reference>
<dbReference type="GO" id="GO:0005975">
    <property type="term" value="P:carbohydrate metabolic process"/>
    <property type="evidence" value="ECO:0007669"/>
    <property type="project" value="InterPro"/>
</dbReference>
<dbReference type="EMBL" id="JAHRHJ020000002">
    <property type="protein sequence ID" value="KAH9326848.1"/>
    <property type="molecule type" value="Genomic_DNA"/>
</dbReference>
<feature type="non-terminal residue" evidence="11">
    <location>
        <position position="1"/>
    </location>
</feature>
<dbReference type="SUPFAM" id="SSF49785">
    <property type="entry name" value="Galactose-binding domain-like"/>
    <property type="match status" value="1"/>
</dbReference>
<evidence type="ECO:0000256" key="3">
    <source>
        <dbReference type="ARBA" id="ARBA00012756"/>
    </source>
</evidence>
<dbReference type="PANTHER" id="PTHR23421">
    <property type="entry name" value="BETA-GALACTOSIDASE RELATED"/>
    <property type="match status" value="1"/>
</dbReference>
<evidence type="ECO:0000256" key="4">
    <source>
        <dbReference type="ARBA" id="ARBA00022729"/>
    </source>
</evidence>
<evidence type="ECO:0000313" key="11">
    <source>
        <dbReference type="EMBL" id="KAH9326848.1"/>
    </source>
</evidence>
<sequence length="467" mass="52049">SKCGGIFYFQKLFHFFILMEGPVIMVQVENEYGSFGDDKDYLRYLVTLARTHFGDDVILYMTDGGARGNLNNSSIVGSNVYAAVDFSTGEDPWPIFQLQKKYNAPGKSPALSADAAQVAAELDKILSKNGSAVLYMAHGGTSFGFFSGANTGQSASDYKPDLTSYDYDAPIREDGDIDNPKFKALRGVIKRYSQNPLPDIPFARERKRYGKVRLQKIATFFDALELLSQPPEGILSENPLTMESLQQISGFILYQSKLPLHTKFGSNLSIPLVHDRAQVFVALKFGNQHEPPIYVGTIERWSYSSLTIPNLIAVPGSQLLILVENMGHVNYGQFMYDPKGLLSPVFLDDTPVSGWRIYPIPLSNITQLHKLGAIRDATNLKFEMKLSTTPGFESILENPEEGPTFYNGYLSINSPNDVKDTYVSFRGWTKGVAFINGFNVGRFWPSRGPQCNLYIPAPLLRYGENEL</sequence>
<name>A0AA38GR51_TAXCH</name>
<dbReference type="PRINTS" id="PR00742">
    <property type="entry name" value="GLHYDRLASE35"/>
</dbReference>
<dbReference type="FunFam" id="2.60.120.260:FF:000021">
    <property type="entry name" value="Beta-galactosidase"/>
    <property type="match status" value="1"/>
</dbReference>
<dbReference type="InterPro" id="IPR048912">
    <property type="entry name" value="BetaGal1-like_ABD1"/>
</dbReference>
<dbReference type="Proteomes" id="UP000824469">
    <property type="component" value="Unassembled WGS sequence"/>
</dbReference>
<dbReference type="InterPro" id="IPR001944">
    <property type="entry name" value="Glycoside_Hdrlase_35"/>
</dbReference>
<dbReference type="GO" id="GO:0004565">
    <property type="term" value="F:beta-galactosidase activity"/>
    <property type="evidence" value="ECO:0007669"/>
    <property type="project" value="UniProtKB-EC"/>
</dbReference>
<dbReference type="Pfam" id="PF01301">
    <property type="entry name" value="Glyco_hydro_35"/>
    <property type="match status" value="1"/>
</dbReference>
<keyword evidence="4" id="KW-0732">Signal</keyword>
<dbReference type="SUPFAM" id="SSF51445">
    <property type="entry name" value="(Trans)glycosidases"/>
    <property type="match status" value="1"/>
</dbReference>
<evidence type="ECO:0000256" key="1">
    <source>
        <dbReference type="ARBA" id="ARBA00001412"/>
    </source>
</evidence>
<dbReference type="AlphaFoldDB" id="A0AA38GR51"/>
<dbReference type="Gene3D" id="3.20.20.80">
    <property type="entry name" value="Glycosidases"/>
    <property type="match status" value="1"/>
</dbReference>
<dbReference type="Pfam" id="PF21317">
    <property type="entry name" value="BetaGal_ABD_1"/>
    <property type="match status" value="1"/>
</dbReference>
<keyword evidence="7" id="KW-0326">Glycosidase</keyword>
<keyword evidence="5" id="KW-0378">Hydrolase</keyword>
<feature type="domain" description="Beta-galactosidase 1-like first all-beta" evidence="9">
    <location>
        <begin position="239"/>
        <end position="360"/>
    </location>
</feature>
<evidence type="ECO:0000256" key="5">
    <source>
        <dbReference type="ARBA" id="ARBA00022801"/>
    </source>
</evidence>
<evidence type="ECO:0000256" key="2">
    <source>
        <dbReference type="ARBA" id="ARBA00009809"/>
    </source>
</evidence>
<dbReference type="Pfam" id="PF21467">
    <property type="entry name" value="BetaGal_gal-bd"/>
    <property type="match status" value="1"/>
</dbReference>
<evidence type="ECO:0000259" key="8">
    <source>
        <dbReference type="Pfam" id="PF01301"/>
    </source>
</evidence>
<evidence type="ECO:0000259" key="9">
    <source>
        <dbReference type="Pfam" id="PF21317"/>
    </source>
</evidence>
<protein>
    <recommendedName>
        <fullName evidence="3">beta-galactosidase</fullName>
        <ecNumber evidence="3">3.2.1.23</ecNumber>
    </recommendedName>
</protein>
<proteinExistence type="inferred from homology"/>
<comment type="catalytic activity">
    <reaction evidence="1">
        <text>Hydrolysis of terminal non-reducing beta-D-galactose residues in beta-D-galactosides.</text>
        <dbReference type="EC" id="3.2.1.23"/>
    </reaction>
</comment>
<feature type="non-terminal residue" evidence="11">
    <location>
        <position position="467"/>
    </location>
</feature>
<comment type="caution">
    <text evidence="11">The sequence shown here is derived from an EMBL/GenBank/DDBJ whole genome shotgun (WGS) entry which is preliminary data.</text>
</comment>
<keyword evidence="6" id="KW-0325">Glycoprotein</keyword>
<keyword evidence="12" id="KW-1185">Reference proteome</keyword>